<dbReference type="STRING" id="7868.ENSCMIP00000027682"/>
<organism evidence="2 3">
    <name type="scientific">Callorhinchus milii</name>
    <name type="common">Ghost shark</name>
    <dbReference type="NCBI Taxonomy" id="7868"/>
    <lineage>
        <taxon>Eukaryota</taxon>
        <taxon>Metazoa</taxon>
        <taxon>Chordata</taxon>
        <taxon>Craniata</taxon>
        <taxon>Vertebrata</taxon>
        <taxon>Chondrichthyes</taxon>
        <taxon>Holocephali</taxon>
        <taxon>Chimaeriformes</taxon>
        <taxon>Callorhinchidae</taxon>
        <taxon>Callorhinchus</taxon>
    </lineage>
</organism>
<reference evidence="3" key="3">
    <citation type="journal article" date="2014" name="Nature">
        <title>Elephant shark genome provides unique insights into gnathostome evolution.</title>
        <authorList>
            <consortium name="International Elephant Shark Genome Sequencing Consortium"/>
            <person name="Venkatesh B."/>
            <person name="Lee A.P."/>
            <person name="Ravi V."/>
            <person name="Maurya A.K."/>
            <person name="Lian M.M."/>
            <person name="Swann J.B."/>
            <person name="Ohta Y."/>
            <person name="Flajnik M.F."/>
            <person name="Sutoh Y."/>
            <person name="Kasahara M."/>
            <person name="Hoon S."/>
            <person name="Gangu V."/>
            <person name="Roy S.W."/>
            <person name="Irimia M."/>
            <person name="Korzh V."/>
            <person name="Kondrychyn I."/>
            <person name="Lim Z.W."/>
            <person name="Tay B.H."/>
            <person name="Tohari S."/>
            <person name="Kong K.W."/>
            <person name="Ho S."/>
            <person name="Lorente-Galdos B."/>
            <person name="Quilez J."/>
            <person name="Marques-Bonet T."/>
            <person name="Raney B.J."/>
            <person name="Ingham P.W."/>
            <person name="Tay A."/>
            <person name="Hillier L.W."/>
            <person name="Minx P."/>
            <person name="Boehm T."/>
            <person name="Wilson R.K."/>
            <person name="Brenner S."/>
            <person name="Warren W.C."/>
        </authorList>
    </citation>
    <scope>NUCLEOTIDE SEQUENCE [LARGE SCALE GENOMIC DNA]</scope>
</reference>
<sequence length="161" mass="16746">MPSGGGGLLPTTPSGEGYGVEAGAGPLCPFFPQCRAAAAPFFPQCRAAGGPDGCFSSKMAARKGAGAGAASRGAAGRRGETDTGRSKGVNTFANDGSFMELFKKKMEEEERLRRRREGSVVRSPAAQARGPGFDSWPGKHGQVPSPHAHIYTKHLCLPISK</sequence>
<proteinExistence type="predicted"/>
<evidence type="ECO:0008006" key="4">
    <source>
        <dbReference type="Google" id="ProtNLM"/>
    </source>
</evidence>
<feature type="compositionally biased region" description="Low complexity" evidence="1">
    <location>
        <begin position="62"/>
        <end position="74"/>
    </location>
</feature>
<dbReference type="GO" id="GO:0008409">
    <property type="term" value="F:5'-3' exonuclease activity"/>
    <property type="evidence" value="ECO:0007669"/>
    <property type="project" value="InterPro"/>
</dbReference>
<evidence type="ECO:0000313" key="2">
    <source>
        <dbReference type="Ensembl" id="ENSCMIP00000027682.1"/>
    </source>
</evidence>
<reference evidence="2" key="4">
    <citation type="submission" date="2025-08" db="UniProtKB">
        <authorList>
            <consortium name="Ensembl"/>
        </authorList>
    </citation>
    <scope>IDENTIFICATION</scope>
</reference>
<evidence type="ECO:0000313" key="3">
    <source>
        <dbReference type="Proteomes" id="UP000314986"/>
    </source>
</evidence>
<protein>
    <recommendedName>
        <fullName evidence="4">Telomerase RNA component interacting RNase</fullName>
    </recommendedName>
</protein>
<dbReference type="GO" id="GO:0008408">
    <property type="term" value="F:3'-5' exonuclease activity"/>
    <property type="evidence" value="ECO:0007669"/>
    <property type="project" value="InterPro"/>
</dbReference>
<dbReference type="AlphaFoldDB" id="A0A4W3IFP7"/>
<dbReference type="InParanoid" id="A0A4W3IFP7"/>
<feature type="region of interest" description="Disordered" evidence="1">
    <location>
        <begin position="61"/>
        <end position="93"/>
    </location>
</feature>
<name>A0A4W3IFP7_CALMI</name>
<feature type="region of interest" description="Disordered" evidence="1">
    <location>
        <begin position="109"/>
        <end position="146"/>
    </location>
</feature>
<reference evidence="2" key="5">
    <citation type="submission" date="2025-09" db="UniProtKB">
        <authorList>
            <consortium name="Ensembl"/>
        </authorList>
    </citation>
    <scope>IDENTIFICATION</scope>
</reference>
<dbReference type="PANTHER" id="PTHR34753">
    <property type="entry name" value="TELOMERASE RNA COMPONENT INTERACTING RNASE"/>
    <property type="match status" value="1"/>
</dbReference>
<dbReference type="InterPro" id="IPR038838">
    <property type="entry name" value="TRIR"/>
</dbReference>
<keyword evidence="3" id="KW-1185">Reference proteome</keyword>
<dbReference type="PANTHER" id="PTHR34753:SF1">
    <property type="entry name" value="TELOMERASE RNA COMPONENT INTERACTING RNASE"/>
    <property type="match status" value="1"/>
</dbReference>
<accession>A0A4W3IFP7</accession>
<dbReference type="Proteomes" id="UP000314986">
    <property type="component" value="Unassembled WGS sequence"/>
</dbReference>
<evidence type="ECO:0000256" key="1">
    <source>
        <dbReference type="SAM" id="MobiDB-lite"/>
    </source>
</evidence>
<reference evidence="3" key="2">
    <citation type="journal article" date="2007" name="PLoS Biol.">
        <title>Survey sequencing and comparative analysis of the elephant shark (Callorhinchus milii) genome.</title>
        <authorList>
            <person name="Venkatesh B."/>
            <person name="Kirkness E.F."/>
            <person name="Loh Y.H."/>
            <person name="Halpern A.L."/>
            <person name="Lee A.P."/>
            <person name="Johnson J."/>
            <person name="Dandona N."/>
            <person name="Viswanathan L.D."/>
            <person name="Tay A."/>
            <person name="Venter J.C."/>
            <person name="Strausberg R.L."/>
            <person name="Brenner S."/>
        </authorList>
    </citation>
    <scope>NUCLEOTIDE SEQUENCE [LARGE SCALE GENOMIC DNA]</scope>
</reference>
<reference evidence="3" key="1">
    <citation type="journal article" date="2006" name="Science">
        <title>Ancient noncoding elements conserved in the human genome.</title>
        <authorList>
            <person name="Venkatesh B."/>
            <person name="Kirkness E.F."/>
            <person name="Loh Y.H."/>
            <person name="Halpern A.L."/>
            <person name="Lee A.P."/>
            <person name="Johnson J."/>
            <person name="Dandona N."/>
            <person name="Viswanathan L.D."/>
            <person name="Tay A."/>
            <person name="Venter J.C."/>
            <person name="Strausberg R.L."/>
            <person name="Brenner S."/>
        </authorList>
    </citation>
    <scope>NUCLEOTIDE SEQUENCE [LARGE SCALE GENOMIC DNA]</scope>
</reference>
<dbReference type="Ensembl" id="ENSCMIT00000028123.1">
    <property type="protein sequence ID" value="ENSCMIP00000027682.1"/>
    <property type="gene ID" value="ENSCMIG00000012055.1"/>
</dbReference>